<evidence type="ECO:0000313" key="4">
    <source>
        <dbReference type="Proteomes" id="UP000321787"/>
    </source>
</evidence>
<feature type="transmembrane region" description="Helical" evidence="2">
    <location>
        <begin position="436"/>
        <end position="454"/>
    </location>
</feature>
<feature type="transmembrane region" description="Helical" evidence="2">
    <location>
        <begin position="460"/>
        <end position="478"/>
    </location>
</feature>
<keyword evidence="1" id="KW-0175">Coiled coil</keyword>
<name>A0A510UKT3_ALIFS</name>
<reference evidence="3 4" key="1">
    <citation type="submission" date="2019-07" db="EMBL/GenBank/DDBJ databases">
        <title>Whole genome shotgun sequence of Aliivibrio fischeri NBRC 101058.</title>
        <authorList>
            <person name="Hosoyama A."/>
            <person name="Uohara A."/>
            <person name="Ohji S."/>
            <person name="Ichikawa N."/>
        </authorList>
    </citation>
    <scope>NUCLEOTIDE SEQUENCE [LARGE SCALE GENOMIC DNA]</scope>
    <source>
        <strain evidence="3 4">NBRC 101058</strain>
    </source>
</reference>
<keyword evidence="2" id="KW-0472">Membrane</keyword>
<dbReference type="Proteomes" id="UP000321787">
    <property type="component" value="Unassembled WGS sequence"/>
</dbReference>
<evidence type="ECO:0008006" key="5">
    <source>
        <dbReference type="Google" id="ProtNLM"/>
    </source>
</evidence>
<evidence type="ECO:0000256" key="2">
    <source>
        <dbReference type="SAM" id="Phobius"/>
    </source>
</evidence>
<protein>
    <recommendedName>
        <fullName evidence="5">Phage tail tape measure protein</fullName>
    </recommendedName>
</protein>
<proteinExistence type="predicted"/>
<sequence>MKMNLSVVMDMVNKTTKPLKEMSSDSDHYAKKIKSIQEAQKDDSSAMAMIASYQKIQKELDKNALESEEATEKLNKLQAQMVSTKEPSAALTNRLAKQTEKVATLSAKQNKYEETLKSTSRQMQKAGVNVNKLDKEFERLSKSQMSHAKRVDEVSKKYKRLKTAMAPIQKLSKAIKLPNLRTAAVGKGAALFGGLSMGGLFNEINSTASEMDKLAKTSNTLNLPISELQAMQSQAEHAGVSSDTLSASMVRFTKRLGVLQETGRGAMGSFLKNGKSPLYRELQSAEDTQDAYDKLLVSFSKLKTTQEQMAFADAAFGQDGRKMLIMLREGTEGLGAARKELNALGGGAKTDDAAKAEAYNDALQKVQESIRSIKFAALAPVMQRITEAFTAFSTKFKNAKWRTDLIEKIIKTVNGLYESFKFLGNIILFTSQHFKGIIATVAIFKVALIALNAVIMANPIGLMVAAIGAAAIAVTYLIDKFIGFDVILKAVNQAIGWVWDGIKSMINMLPDALIPDGWKTSVEDAGKEVDKLSTKLSKMKNKNAKLGITTTESQHQTIAMSYHSQPKQSLSGNIIPMSKATPLTNHTVKSQAEVALTIKSDKPVTIDKAKSEKGTDLSLNVGNMSMSY</sequence>
<gene>
    <name evidence="3" type="ORF">AFI02nite_32630</name>
</gene>
<comment type="caution">
    <text evidence="3">The sequence shown here is derived from an EMBL/GenBank/DDBJ whole genome shotgun (WGS) entry which is preliminary data.</text>
</comment>
<evidence type="ECO:0000313" key="3">
    <source>
        <dbReference type="EMBL" id="GEK15227.1"/>
    </source>
</evidence>
<evidence type="ECO:0000256" key="1">
    <source>
        <dbReference type="SAM" id="Coils"/>
    </source>
</evidence>
<keyword evidence="2" id="KW-1133">Transmembrane helix</keyword>
<accession>A0A510UKT3</accession>
<feature type="coiled-coil region" evidence="1">
    <location>
        <begin position="53"/>
        <end position="115"/>
    </location>
</feature>
<dbReference type="RefSeq" id="WP_146865696.1">
    <property type="nucleotide sequence ID" value="NZ_BJTZ01000026.1"/>
</dbReference>
<dbReference type="EMBL" id="BJTZ01000026">
    <property type="protein sequence ID" value="GEK15227.1"/>
    <property type="molecule type" value="Genomic_DNA"/>
</dbReference>
<keyword evidence="2" id="KW-0812">Transmembrane</keyword>
<dbReference type="AlphaFoldDB" id="A0A510UKT3"/>
<organism evidence="3 4">
    <name type="scientific">Aliivibrio fischeri</name>
    <name type="common">Vibrio fischeri</name>
    <dbReference type="NCBI Taxonomy" id="668"/>
    <lineage>
        <taxon>Bacteria</taxon>
        <taxon>Pseudomonadati</taxon>
        <taxon>Pseudomonadota</taxon>
        <taxon>Gammaproteobacteria</taxon>
        <taxon>Vibrionales</taxon>
        <taxon>Vibrionaceae</taxon>
        <taxon>Aliivibrio</taxon>
    </lineage>
</organism>